<dbReference type="RefSeq" id="WP_163606240.1">
    <property type="nucleotide sequence ID" value="NZ_JAABOO010000001.1"/>
</dbReference>
<evidence type="ECO:0000313" key="1">
    <source>
        <dbReference type="EMBL" id="NER13246.1"/>
    </source>
</evidence>
<sequence>MILDVFKHKLFFSFFKYIRFTGLSDKEHLLITFNLLKNRFVKKEGVIREFNILNFKSDAYCDKCYAYFIASIDISKRYGVDLEKNIGNVDLKKEILNQNELFNFCQIYFSSKKNKSFHWIAQELEEQIKAYHSKIEVTSLHIKLLKSRFDFHSGALTKKELESKVMKYLEDKDLRELMKNNSFSPEKQSTSHELGYLLNILMDIFEETKSKHVFLILESYLEKLHLIFVRHKVFYSTVYRKADRINISGIFLISKVFLRYTLLIKDFRYASAAFFLIDIGKYLQLKNHKKMISNTFPVYKYGSPFKYPAWTLFYFVEVLDLKISAKNLLKNETGVRI</sequence>
<dbReference type="Proteomes" id="UP000468581">
    <property type="component" value="Unassembled WGS sequence"/>
</dbReference>
<accession>A0A6P0US98</accession>
<comment type="caution">
    <text evidence="1">The sequence shown here is derived from an EMBL/GenBank/DDBJ whole genome shotgun (WGS) entry which is preliminary data.</text>
</comment>
<organism evidence="1 2">
    <name type="scientific">Leptobacterium flavescens</name>
    <dbReference type="NCBI Taxonomy" id="472055"/>
    <lineage>
        <taxon>Bacteria</taxon>
        <taxon>Pseudomonadati</taxon>
        <taxon>Bacteroidota</taxon>
        <taxon>Flavobacteriia</taxon>
        <taxon>Flavobacteriales</taxon>
        <taxon>Flavobacteriaceae</taxon>
        <taxon>Leptobacterium</taxon>
    </lineage>
</organism>
<name>A0A6P0US98_9FLAO</name>
<evidence type="ECO:0000313" key="2">
    <source>
        <dbReference type="Proteomes" id="UP000468581"/>
    </source>
</evidence>
<protein>
    <submittedName>
        <fullName evidence="1">Uncharacterized protein</fullName>
    </submittedName>
</protein>
<gene>
    <name evidence="1" type="ORF">GWK08_07330</name>
</gene>
<dbReference type="AlphaFoldDB" id="A0A6P0US98"/>
<proteinExistence type="predicted"/>
<reference evidence="1 2" key="1">
    <citation type="submission" date="2020-01" db="EMBL/GenBank/DDBJ databases">
        <title>Leptobacterium flavescens.</title>
        <authorList>
            <person name="Wang G."/>
        </authorList>
    </citation>
    <scope>NUCLEOTIDE SEQUENCE [LARGE SCALE GENOMIC DNA]</scope>
    <source>
        <strain evidence="1 2">KCTC 22160</strain>
    </source>
</reference>
<dbReference type="EMBL" id="JAABOO010000001">
    <property type="protein sequence ID" value="NER13246.1"/>
    <property type="molecule type" value="Genomic_DNA"/>
</dbReference>
<keyword evidence="2" id="KW-1185">Reference proteome</keyword>